<keyword evidence="2" id="KW-0547">Nucleotide-binding</keyword>
<comment type="caution">
    <text evidence="6">The sequence shown here is derived from an EMBL/GenBank/DDBJ whole genome shotgun (WGS) entry which is preliminary data.</text>
</comment>
<dbReference type="RefSeq" id="WP_345079079.1">
    <property type="nucleotide sequence ID" value="NZ_BAAAWG010000004.1"/>
</dbReference>
<dbReference type="Pfam" id="PF00005">
    <property type="entry name" value="ABC_tran"/>
    <property type="match status" value="1"/>
</dbReference>
<dbReference type="EMBL" id="JBHSPW010000004">
    <property type="protein sequence ID" value="MFC5893239.1"/>
    <property type="molecule type" value="Genomic_DNA"/>
</dbReference>
<evidence type="ECO:0000256" key="4">
    <source>
        <dbReference type="SAM" id="MobiDB-lite"/>
    </source>
</evidence>
<proteinExistence type="predicted"/>
<dbReference type="InterPro" id="IPR051782">
    <property type="entry name" value="ABC_Transporter_VariousFunc"/>
</dbReference>
<dbReference type="Gene3D" id="3.40.50.300">
    <property type="entry name" value="P-loop containing nucleotide triphosphate hydrolases"/>
    <property type="match status" value="1"/>
</dbReference>
<dbReference type="GO" id="GO:0005524">
    <property type="term" value="F:ATP binding"/>
    <property type="evidence" value="ECO:0007669"/>
    <property type="project" value="UniProtKB-KW"/>
</dbReference>
<sequence length="354" mass="36809">MEATGLGRRHRRHGELRGCTFRLPAGRICALAGPGTGTLLALAAGLVRPTEGAVRVFGADPRTAAGRGRVAYLGRERAGRPWRTVSEALRRARARHDGPWQAARAARVLEAGRVPLQARVGELPAERYARFALALALATGPELLLLDEPFAGLGPLSRHEVAAQLMEQAAVYGTTIVLSSHALAELDGICDHLLLLGDGGVRLAGEVDDVIAAHGLLLGTADRPGALPSRLAAHPVVDTQWSGRRYTALVRRQGPLDGPWEVAEPSLEELLLGCLRSPGAPALPASGAAPAGPRLWQRPGVPGLPRNAGAPRGGAASPAAGGPLLSGIPRGRRQGGAARPGHGWELHGNEGVTV</sequence>
<name>A0ABW1FJ11_9ACTN</name>
<keyword evidence="1" id="KW-0813">Transport</keyword>
<dbReference type="PANTHER" id="PTHR42939:SF1">
    <property type="entry name" value="ABC TRANSPORTER ATP-BINDING PROTEIN ALBC-RELATED"/>
    <property type="match status" value="1"/>
</dbReference>
<dbReference type="PROSITE" id="PS50893">
    <property type="entry name" value="ABC_TRANSPORTER_2"/>
    <property type="match status" value="1"/>
</dbReference>
<dbReference type="Proteomes" id="UP001596241">
    <property type="component" value="Unassembled WGS sequence"/>
</dbReference>
<evidence type="ECO:0000259" key="5">
    <source>
        <dbReference type="PROSITE" id="PS50893"/>
    </source>
</evidence>
<feature type="domain" description="ABC transporter" evidence="5">
    <location>
        <begin position="1"/>
        <end position="223"/>
    </location>
</feature>
<feature type="compositionally biased region" description="Low complexity" evidence="4">
    <location>
        <begin position="303"/>
        <end position="341"/>
    </location>
</feature>
<reference evidence="7" key="1">
    <citation type="journal article" date="2019" name="Int. J. Syst. Evol. Microbiol.">
        <title>The Global Catalogue of Microorganisms (GCM) 10K type strain sequencing project: providing services to taxonomists for standard genome sequencing and annotation.</title>
        <authorList>
            <consortium name="The Broad Institute Genomics Platform"/>
            <consortium name="The Broad Institute Genome Sequencing Center for Infectious Disease"/>
            <person name="Wu L."/>
            <person name="Ma J."/>
        </authorList>
    </citation>
    <scope>NUCLEOTIDE SEQUENCE [LARGE SCALE GENOMIC DNA]</scope>
    <source>
        <strain evidence="7">CGMCC 1.15809</strain>
    </source>
</reference>
<gene>
    <name evidence="6" type="ORF">ACFP3M_10475</name>
</gene>
<dbReference type="InterPro" id="IPR027417">
    <property type="entry name" value="P-loop_NTPase"/>
</dbReference>
<evidence type="ECO:0000313" key="7">
    <source>
        <dbReference type="Proteomes" id="UP001596241"/>
    </source>
</evidence>
<feature type="region of interest" description="Disordered" evidence="4">
    <location>
        <begin position="284"/>
        <end position="354"/>
    </location>
</feature>
<dbReference type="InterPro" id="IPR003439">
    <property type="entry name" value="ABC_transporter-like_ATP-bd"/>
</dbReference>
<dbReference type="PANTHER" id="PTHR42939">
    <property type="entry name" value="ABC TRANSPORTER ATP-BINDING PROTEIN ALBC-RELATED"/>
    <property type="match status" value="1"/>
</dbReference>
<evidence type="ECO:0000313" key="6">
    <source>
        <dbReference type="EMBL" id="MFC5893239.1"/>
    </source>
</evidence>
<organism evidence="6 7">
    <name type="scientific">Streptomyces ramulosus</name>
    <dbReference type="NCBI Taxonomy" id="47762"/>
    <lineage>
        <taxon>Bacteria</taxon>
        <taxon>Bacillati</taxon>
        <taxon>Actinomycetota</taxon>
        <taxon>Actinomycetes</taxon>
        <taxon>Kitasatosporales</taxon>
        <taxon>Streptomycetaceae</taxon>
        <taxon>Streptomyces</taxon>
    </lineage>
</organism>
<protein>
    <submittedName>
        <fullName evidence="6">ATP-binding cassette domain-containing protein</fullName>
    </submittedName>
</protein>
<dbReference type="SUPFAM" id="SSF52540">
    <property type="entry name" value="P-loop containing nucleoside triphosphate hydrolases"/>
    <property type="match status" value="1"/>
</dbReference>
<keyword evidence="3 6" id="KW-0067">ATP-binding</keyword>
<evidence type="ECO:0000256" key="1">
    <source>
        <dbReference type="ARBA" id="ARBA00022448"/>
    </source>
</evidence>
<feature type="compositionally biased region" description="Low complexity" evidence="4">
    <location>
        <begin position="284"/>
        <end position="295"/>
    </location>
</feature>
<evidence type="ECO:0000256" key="2">
    <source>
        <dbReference type="ARBA" id="ARBA00022741"/>
    </source>
</evidence>
<evidence type="ECO:0000256" key="3">
    <source>
        <dbReference type="ARBA" id="ARBA00022840"/>
    </source>
</evidence>
<keyword evidence="7" id="KW-1185">Reference proteome</keyword>
<accession>A0ABW1FJ11</accession>